<dbReference type="PROSITE" id="PS51257">
    <property type="entry name" value="PROKAR_LIPOPROTEIN"/>
    <property type="match status" value="1"/>
</dbReference>
<evidence type="ECO:0000313" key="2">
    <source>
        <dbReference type="EMBL" id="OJJ67467.1"/>
    </source>
</evidence>
<feature type="region of interest" description="Disordered" evidence="1">
    <location>
        <begin position="99"/>
        <end position="150"/>
    </location>
</feature>
<organism evidence="2 3">
    <name type="scientific">Aspergillus brasiliensis (strain CBS 101740 / IMI 381727 / IBT 21946)</name>
    <dbReference type="NCBI Taxonomy" id="767769"/>
    <lineage>
        <taxon>Eukaryota</taxon>
        <taxon>Fungi</taxon>
        <taxon>Dikarya</taxon>
        <taxon>Ascomycota</taxon>
        <taxon>Pezizomycotina</taxon>
        <taxon>Eurotiomycetes</taxon>
        <taxon>Eurotiomycetidae</taxon>
        <taxon>Eurotiales</taxon>
        <taxon>Aspergillaceae</taxon>
        <taxon>Aspergillus</taxon>
        <taxon>Aspergillus subgen. Circumdati</taxon>
    </lineage>
</organism>
<gene>
    <name evidence="2" type="ORF">ASPBRDRAFT_344639</name>
</gene>
<sequence>MGERSGNVPRGENYPIRGGTGGIFFQFTSSISACLGFFGSAHLPPHPLSNPPAPSLTISPSTFETHLNLHLSIPIYPDPATFPRVPLFSTSTAQINVIQSNPNERDSIGMLHSSPTGRTHRPRSESPGPVWPDTLGSHDDPSLIQPPPRN</sequence>
<dbReference type="AlphaFoldDB" id="A0A1L9U710"/>
<protein>
    <submittedName>
        <fullName evidence="2">Uncharacterized protein</fullName>
    </submittedName>
</protein>
<dbReference type="EMBL" id="KV878694">
    <property type="protein sequence ID" value="OJJ67467.1"/>
    <property type="molecule type" value="Genomic_DNA"/>
</dbReference>
<evidence type="ECO:0000256" key="1">
    <source>
        <dbReference type="SAM" id="MobiDB-lite"/>
    </source>
</evidence>
<dbReference type="VEuPathDB" id="FungiDB:ASPBRDRAFT_344639"/>
<proteinExistence type="predicted"/>
<evidence type="ECO:0000313" key="3">
    <source>
        <dbReference type="Proteomes" id="UP000184499"/>
    </source>
</evidence>
<dbReference type="RefSeq" id="XP_067474716.1">
    <property type="nucleotide sequence ID" value="XM_067623240.1"/>
</dbReference>
<name>A0A1L9U710_ASPBC</name>
<keyword evidence="3" id="KW-1185">Reference proteome</keyword>
<dbReference type="GeneID" id="93575728"/>
<accession>A0A1L9U710</accession>
<reference evidence="3" key="1">
    <citation type="journal article" date="2017" name="Genome Biol.">
        <title>Comparative genomics reveals high biological diversity and specific adaptations in the industrially and medically important fungal genus Aspergillus.</title>
        <authorList>
            <person name="de Vries R.P."/>
            <person name="Riley R."/>
            <person name="Wiebenga A."/>
            <person name="Aguilar-Osorio G."/>
            <person name="Amillis S."/>
            <person name="Uchima C.A."/>
            <person name="Anderluh G."/>
            <person name="Asadollahi M."/>
            <person name="Askin M."/>
            <person name="Barry K."/>
            <person name="Battaglia E."/>
            <person name="Bayram O."/>
            <person name="Benocci T."/>
            <person name="Braus-Stromeyer S.A."/>
            <person name="Caldana C."/>
            <person name="Canovas D."/>
            <person name="Cerqueira G.C."/>
            <person name="Chen F."/>
            <person name="Chen W."/>
            <person name="Choi C."/>
            <person name="Clum A."/>
            <person name="Dos Santos R.A."/>
            <person name="Damasio A.R."/>
            <person name="Diallinas G."/>
            <person name="Emri T."/>
            <person name="Fekete E."/>
            <person name="Flipphi M."/>
            <person name="Freyberg S."/>
            <person name="Gallo A."/>
            <person name="Gournas C."/>
            <person name="Habgood R."/>
            <person name="Hainaut M."/>
            <person name="Harispe M.L."/>
            <person name="Henrissat B."/>
            <person name="Hilden K.S."/>
            <person name="Hope R."/>
            <person name="Hossain A."/>
            <person name="Karabika E."/>
            <person name="Karaffa L."/>
            <person name="Karanyi Z."/>
            <person name="Krasevec N."/>
            <person name="Kuo A."/>
            <person name="Kusch H."/>
            <person name="LaButti K."/>
            <person name="Lagendijk E.L."/>
            <person name="Lapidus A."/>
            <person name="Levasseur A."/>
            <person name="Lindquist E."/>
            <person name="Lipzen A."/>
            <person name="Logrieco A.F."/>
            <person name="MacCabe A."/>
            <person name="Maekelae M.R."/>
            <person name="Malavazi I."/>
            <person name="Melin P."/>
            <person name="Meyer V."/>
            <person name="Mielnichuk N."/>
            <person name="Miskei M."/>
            <person name="Molnar A.P."/>
            <person name="Mule G."/>
            <person name="Ngan C.Y."/>
            <person name="Orejas M."/>
            <person name="Orosz E."/>
            <person name="Ouedraogo J.P."/>
            <person name="Overkamp K.M."/>
            <person name="Park H.-S."/>
            <person name="Perrone G."/>
            <person name="Piumi F."/>
            <person name="Punt P.J."/>
            <person name="Ram A.F."/>
            <person name="Ramon A."/>
            <person name="Rauscher S."/>
            <person name="Record E."/>
            <person name="Riano-Pachon D.M."/>
            <person name="Robert V."/>
            <person name="Roehrig J."/>
            <person name="Ruller R."/>
            <person name="Salamov A."/>
            <person name="Salih N.S."/>
            <person name="Samson R.A."/>
            <person name="Sandor E."/>
            <person name="Sanguinetti M."/>
            <person name="Schuetze T."/>
            <person name="Sepcic K."/>
            <person name="Shelest E."/>
            <person name="Sherlock G."/>
            <person name="Sophianopoulou V."/>
            <person name="Squina F.M."/>
            <person name="Sun H."/>
            <person name="Susca A."/>
            <person name="Todd R.B."/>
            <person name="Tsang A."/>
            <person name="Unkles S.E."/>
            <person name="van de Wiele N."/>
            <person name="van Rossen-Uffink D."/>
            <person name="Oliveira J.V."/>
            <person name="Vesth T.C."/>
            <person name="Visser J."/>
            <person name="Yu J.-H."/>
            <person name="Zhou M."/>
            <person name="Andersen M.R."/>
            <person name="Archer D.B."/>
            <person name="Baker S.E."/>
            <person name="Benoit I."/>
            <person name="Brakhage A.A."/>
            <person name="Braus G.H."/>
            <person name="Fischer R."/>
            <person name="Frisvad J.C."/>
            <person name="Goldman G.H."/>
            <person name="Houbraken J."/>
            <person name="Oakley B."/>
            <person name="Pocsi I."/>
            <person name="Scazzocchio C."/>
            <person name="Seiboth B."/>
            <person name="vanKuyk P.A."/>
            <person name="Wortman J."/>
            <person name="Dyer P.S."/>
            <person name="Grigoriev I.V."/>
        </authorList>
    </citation>
    <scope>NUCLEOTIDE SEQUENCE [LARGE SCALE GENOMIC DNA]</scope>
    <source>
        <strain evidence="3">CBS 101740 / IMI 381727 / IBT 21946</strain>
    </source>
</reference>
<dbReference type="Proteomes" id="UP000184499">
    <property type="component" value="Unassembled WGS sequence"/>
</dbReference>